<dbReference type="InterPro" id="IPR058625">
    <property type="entry name" value="MdtA-like_BSH"/>
</dbReference>
<sequence>MMLRILMPLMLGITLAACGESGKEGPVAPAESTAIKIASDSIAVAAKRLVRPSFELPAVVEAVQMARVRPEISATIREIKFSPGQMVEEGDVLMELDTSAYQAAYDTARAQLQSAQASQVNANSNWDRAEDLMPKGYISQQDYDGARAAIDSARAAVASAKAALNKAELDLSHTTITAPFSGKISKSYWAIGDTAMPSSPNAPEPLFILVSMDPVFVTAGVQLEKYHEFVLKRKAWLDAGKTIPELEVGLKLSGGSEYPHSGVFEAWDNTSSASSGTITGRVLFPNPDGLLLPGNNVTLEGKVVGGINRIVIPQKAVLRDQQGEYVKIVDSSDTLVRRNVDVGIRDGADWVIIDGLEVGDRVVTAGAQRLREGAKVAIQ</sequence>
<evidence type="ECO:0000313" key="7">
    <source>
        <dbReference type="EMBL" id="QFU76593.1"/>
    </source>
</evidence>
<evidence type="ECO:0000313" key="8">
    <source>
        <dbReference type="Proteomes" id="UP000326287"/>
    </source>
</evidence>
<reference evidence="7 8" key="1">
    <citation type="submission" date="2019-02" db="EMBL/GenBank/DDBJ databases">
        <authorList>
            <person name="Li S.-H."/>
        </authorList>
    </citation>
    <scope>NUCLEOTIDE SEQUENCE [LARGE SCALE GENOMIC DNA]</scope>
    <source>
        <strain evidence="7 8">IMCC14385</strain>
    </source>
</reference>
<dbReference type="Pfam" id="PF25876">
    <property type="entry name" value="HH_MFP_RND"/>
    <property type="match status" value="1"/>
</dbReference>
<dbReference type="Pfam" id="PF25917">
    <property type="entry name" value="BSH_RND"/>
    <property type="match status" value="1"/>
</dbReference>
<dbReference type="SUPFAM" id="SSF111369">
    <property type="entry name" value="HlyD-like secretion proteins"/>
    <property type="match status" value="1"/>
</dbReference>
<dbReference type="OrthoDB" id="9800613at2"/>
<dbReference type="KEGG" id="halc:EY643_13520"/>
<evidence type="ECO:0000259" key="5">
    <source>
        <dbReference type="Pfam" id="PF25944"/>
    </source>
</evidence>
<name>A0A5P9NL47_9GAMM</name>
<dbReference type="GO" id="GO:0022857">
    <property type="term" value="F:transmembrane transporter activity"/>
    <property type="evidence" value="ECO:0007669"/>
    <property type="project" value="InterPro"/>
</dbReference>
<proteinExistence type="inferred from homology"/>
<protein>
    <submittedName>
        <fullName evidence="7">Efflux RND transporter periplasmic adaptor subunit</fullName>
    </submittedName>
</protein>
<feature type="domain" description="Multidrug resistance protein MdtA-like barrel-sandwich hybrid" evidence="4">
    <location>
        <begin position="65"/>
        <end position="196"/>
    </location>
</feature>
<dbReference type="Gene3D" id="2.40.30.170">
    <property type="match status" value="1"/>
</dbReference>
<dbReference type="Gene3D" id="1.10.287.470">
    <property type="entry name" value="Helix hairpin bin"/>
    <property type="match status" value="1"/>
</dbReference>
<dbReference type="Gene3D" id="2.40.420.20">
    <property type="match status" value="1"/>
</dbReference>
<dbReference type="InterPro" id="IPR058627">
    <property type="entry name" value="MdtA-like_C"/>
</dbReference>
<evidence type="ECO:0000259" key="6">
    <source>
        <dbReference type="Pfam" id="PF25967"/>
    </source>
</evidence>
<dbReference type="Proteomes" id="UP000326287">
    <property type="component" value="Chromosome"/>
</dbReference>
<dbReference type="InterPro" id="IPR006143">
    <property type="entry name" value="RND_pump_MFP"/>
</dbReference>
<dbReference type="NCBIfam" id="TIGR01730">
    <property type="entry name" value="RND_mfp"/>
    <property type="match status" value="1"/>
</dbReference>
<dbReference type="EMBL" id="CP036422">
    <property type="protein sequence ID" value="QFU76593.1"/>
    <property type="molecule type" value="Genomic_DNA"/>
</dbReference>
<feature type="domain" description="Multidrug resistance protein MdtA-like beta-barrel" evidence="5">
    <location>
        <begin position="241"/>
        <end position="298"/>
    </location>
</feature>
<dbReference type="Gene3D" id="2.40.50.100">
    <property type="match status" value="1"/>
</dbReference>
<keyword evidence="8" id="KW-1185">Reference proteome</keyword>
<evidence type="ECO:0000256" key="1">
    <source>
        <dbReference type="ARBA" id="ARBA00004519"/>
    </source>
</evidence>
<dbReference type="PROSITE" id="PS51257">
    <property type="entry name" value="PROKAR_LIPOPROTEIN"/>
    <property type="match status" value="1"/>
</dbReference>
<evidence type="ECO:0000256" key="2">
    <source>
        <dbReference type="ARBA" id="ARBA00009477"/>
    </source>
</evidence>
<accession>A0A5P9NL47</accession>
<feature type="domain" description="Multidrug resistance protein MdtA-like alpha-helical hairpin" evidence="3">
    <location>
        <begin position="105"/>
        <end position="174"/>
    </location>
</feature>
<dbReference type="Pfam" id="PF25967">
    <property type="entry name" value="RND-MFP_C"/>
    <property type="match status" value="1"/>
</dbReference>
<dbReference type="InterPro" id="IPR058626">
    <property type="entry name" value="MdtA-like_b-barrel"/>
</dbReference>
<organism evidence="7 8">
    <name type="scientific">Halioglobus maricola</name>
    <dbReference type="NCBI Taxonomy" id="2601894"/>
    <lineage>
        <taxon>Bacteria</taxon>
        <taxon>Pseudomonadati</taxon>
        <taxon>Pseudomonadota</taxon>
        <taxon>Gammaproteobacteria</taxon>
        <taxon>Cellvibrionales</taxon>
        <taxon>Halieaceae</taxon>
        <taxon>Halioglobus</taxon>
    </lineage>
</organism>
<comment type="subcellular location">
    <subcellularLocation>
        <location evidence="1">Cell inner membrane</location>
        <topology evidence="1">Lipid-anchor</topology>
    </subcellularLocation>
</comment>
<gene>
    <name evidence="7" type="ORF">EY643_13520</name>
</gene>
<dbReference type="Pfam" id="PF25944">
    <property type="entry name" value="Beta-barrel_RND"/>
    <property type="match status" value="1"/>
</dbReference>
<dbReference type="PANTHER" id="PTHR30158">
    <property type="entry name" value="ACRA/E-RELATED COMPONENT OF DRUG EFFLUX TRANSPORTER"/>
    <property type="match status" value="1"/>
</dbReference>
<evidence type="ECO:0000259" key="4">
    <source>
        <dbReference type="Pfam" id="PF25917"/>
    </source>
</evidence>
<dbReference type="GO" id="GO:0046677">
    <property type="term" value="P:response to antibiotic"/>
    <property type="evidence" value="ECO:0007669"/>
    <property type="project" value="TreeGrafter"/>
</dbReference>
<feature type="domain" description="Multidrug resistance protein MdtA-like C-terminal permuted SH3" evidence="6">
    <location>
        <begin position="308"/>
        <end position="369"/>
    </location>
</feature>
<dbReference type="InterPro" id="IPR058624">
    <property type="entry name" value="MdtA-like_HH"/>
</dbReference>
<dbReference type="AlphaFoldDB" id="A0A5P9NL47"/>
<evidence type="ECO:0000259" key="3">
    <source>
        <dbReference type="Pfam" id="PF25876"/>
    </source>
</evidence>
<dbReference type="GO" id="GO:0005886">
    <property type="term" value="C:plasma membrane"/>
    <property type="evidence" value="ECO:0007669"/>
    <property type="project" value="TreeGrafter"/>
</dbReference>
<comment type="similarity">
    <text evidence="2">Belongs to the membrane fusion protein (MFP) (TC 8.A.1) family.</text>
</comment>